<keyword evidence="11 17" id="KW-1133">Transmembrane helix</keyword>
<keyword evidence="7 17" id="KW-0812">Transmembrane</keyword>
<evidence type="ECO:0000256" key="13">
    <source>
        <dbReference type="ARBA" id="ARBA00023136"/>
    </source>
</evidence>
<evidence type="ECO:0000256" key="11">
    <source>
        <dbReference type="ARBA" id="ARBA00022989"/>
    </source>
</evidence>
<dbReference type="AlphaFoldDB" id="A0A6J1SYR8"/>
<evidence type="ECO:0000256" key="16">
    <source>
        <dbReference type="ARBA" id="ARBA00046528"/>
    </source>
</evidence>
<keyword evidence="12" id="KW-0496">Mitochondrion</keyword>
<dbReference type="OrthoDB" id="5917019at2759"/>
<sequence length="152" mass="17660">MASLSRLHNICAIRRIFSPPTKLNSVTVRRWISKSEGKQDASATVPKSSPSISNPVPKNWVSWGFSRNNYFDDRFYVHVFFFFGISWALILSSWIIFYYPDLMKNEWAHREAFLELRRREAAGLPLVDPDYIPASQMKLPSEEQLGSYEIII</sequence>
<dbReference type="InterPro" id="IPR019329">
    <property type="entry name" value="NADH_UbQ_OxRdtase_ESSS_su"/>
</dbReference>
<evidence type="ECO:0000313" key="18">
    <source>
        <dbReference type="Proteomes" id="UP000504606"/>
    </source>
</evidence>
<accession>A0A6J1SYR8</accession>
<dbReference type="GO" id="GO:0005743">
    <property type="term" value="C:mitochondrial inner membrane"/>
    <property type="evidence" value="ECO:0007669"/>
    <property type="project" value="UniProtKB-SubCell"/>
</dbReference>
<keyword evidence="5" id="KW-0813">Transport</keyword>
<comment type="subcellular location">
    <subcellularLocation>
        <location evidence="2">Mitochondrion inner membrane</location>
        <topology evidence="2">Single-pass membrane protein</topology>
    </subcellularLocation>
</comment>
<keyword evidence="13 17" id="KW-0472">Membrane</keyword>
<evidence type="ECO:0000256" key="4">
    <source>
        <dbReference type="ARBA" id="ARBA00018632"/>
    </source>
</evidence>
<proteinExistence type="inferred from homology"/>
<comment type="subunit">
    <text evidence="16">Complex I is composed of 45 different subunits. Interacts with BCAP31.</text>
</comment>
<evidence type="ECO:0000256" key="15">
    <source>
        <dbReference type="ARBA" id="ARBA00031387"/>
    </source>
</evidence>
<keyword evidence="18" id="KW-1185">Reference proteome</keyword>
<evidence type="ECO:0000256" key="14">
    <source>
        <dbReference type="ARBA" id="ARBA00030753"/>
    </source>
</evidence>
<evidence type="ECO:0000256" key="2">
    <source>
        <dbReference type="ARBA" id="ARBA00004434"/>
    </source>
</evidence>
<protein>
    <recommendedName>
        <fullName evidence="4">NADH dehydrogenase [ubiquinone] 1 beta subcomplex subunit 11, mitochondrial</fullName>
    </recommendedName>
    <alternativeName>
        <fullName evidence="15">Complex I-ESSS</fullName>
    </alternativeName>
    <alternativeName>
        <fullName evidence="14">NADH-ubiquinone oxidoreductase ESSS subunit</fullName>
    </alternativeName>
</protein>
<comment type="function">
    <text evidence="1">Accessory subunit of the mitochondrial membrane respiratory chain NADH dehydrogenase (Complex I), that is believed not to be involved in catalysis. Complex I functions in the transfer of electrons from NADH to the respiratory chain. The immediate electron acceptor for the enzyme is believed to be ubiquinone.</text>
</comment>
<evidence type="ECO:0000313" key="19">
    <source>
        <dbReference type="RefSeq" id="XP_026286394.1"/>
    </source>
</evidence>
<evidence type="ECO:0000256" key="1">
    <source>
        <dbReference type="ARBA" id="ARBA00003195"/>
    </source>
</evidence>
<dbReference type="CTD" id="42282"/>
<reference evidence="19" key="1">
    <citation type="submission" date="2025-08" db="UniProtKB">
        <authorList>
            <consortium name="RefSeq"/>
        </authorList>
    </citation>
    <scope>IDENTIFICATION</scope>
    <source>
        <tissue evidence="19">Whole organism</tissue>
    </source>
</reference>
<dbReference type="RefSeq" id="XP_026286394.1">
    <property type="nucleotide sequence ID" value="XM_026430609.2"/>
</dbReference>
<evidence type="ECO:0000256" key="3">
    <source>
        <dbReference type="ARBA" id="ARBA00008915"/>
    </source>
</evidence>
<evidence type="ECO:0000256" key="7">
    <source>
        <dbReference type="ARBA" id="ARBA00022692"/>
    </source>
</evidence>
<evidence type="ECO:0000256" key="5">
    <source>
        <dbReference type="ARBA" id="ARBA00022448"/>
    </source>
</evidence>
<organism evidence="18 19">
    <name type="scientific">Frankliniella occidentalis</name>
    <name type="common">Western flower thrips</name>
    <name type="synonym">Euthrips occidentalis</name>
    <dbReference type="NCBI Taxonomy" id="133901"/>
    <lineage>
        <taxon>Eukaryota</taxon>
        <taxon>Metazoa</taxon>
        <taxon>Ecdysozoa</taxon>
        <taxon>Arthropoda</taxon>
        <taxon>Hexapoda</taxon>
        <taxon>Insecta</taxon>
        <taxon>Pterygota</taxon>
        <taxon>Neoptera</taxon>
        <taxon>Paraneoptera</taxon>
        <taxon>Thysanoptera</taxon>
        <taxon>Terebrantia</taxon>
        <taxon>Thripoidea</taxon>
        <taxon>Thripidae</taxon>
        <taxon>Frankliniella</taxon>
    </lineage>
</organism>
<evidence type="ECO:0000256" key="8">
    <source>
        <dbReference type="ARBA" id="ARBA00022792"/>
    </source>
</evidence>
<keyword evidence="10" id="KW-0249">Electron transport</keyword>
<dbReference type="PANTHER" id="PTHR13327:SF0">
    <property type="entry name" value="NADH DEHYDROGENASE [UBIQUINONE] 1 BETA SUBCOMPLEX SUBUNIT 11, MITOCHONDRIAL"/>
    <property type="match status" value="1"/>
</dbReference>
<dbReference type="Pfam" id="PF10183">
    <property type="entry name" value="ESSS"/>
    <property type="match status" value="1"/>
</dbReference>
<keyword evidence="6" id="KW-0679">Respiratory chain</keyword>
<keyword evidence="8" id="KW-0999">Mitochondrion inner membrane</keyword>
<comment type="similarity">
    <text evidence="3">Belongs to the complex I NDUFB11 subunit family.</text>
</comment>
<evidence type="ECO:0000256" key="9">
    <source>
        <dbReference type="ARBA" id="ARBA00022946"/>
    </source>
</evidence>
<dbReference type="Proteomes" id="UP000504606">
    <property type="component" value="Unplaced"/>
</dbReference>
<feature type="transmembrane region" description="Helical" evidence="17">
    <location>
        <begin position="75"/>
        <end position="99"/>
    </location>
</feature>
<gene>
    <name evidence="19" type="primary">LOC113212039</name>
</gene>
<dbReference type="KEGG" id="foc:113212039"/>
<dbReference type="GeneID" id="113212039"/>
<name>A0A6J1SYR8_FRAOC</name>
<evidence type="ECO:0000256" key="17">
    <source>
        <dbReference type="SAM" id="Phobius"/>
    </source>
</evidence>
<evidence type="ECO:0000256" key="10">
    <source>
        <dbReference type="ARBA" id="ARBA00022982"/>
    </source>
</evidence>
<dbReference type="PANTHER" id="PTHR13327">
    <property type="entry name" value="NADH-UBIQUINONE OXIDOREDUCTASE ESSS SUBUNIT, MITOCHONDRIAL PRECURSOR"/>
    <property type="match status" value="1"/>
</dbReference>
<evidence type="ECO:0000256" key="6">
    <source>
        <dbReference type="ARBA" id="ARBA00022660"/>
    </source>
</evidence>
<evidence type="ECO:0000256" key="12">
    <source>
        <dbReference type="ARBA" id="ARBA00023128"/>
    </source>
</evidence>
<keyword evidence="9" id="KW-0809">Transit peptide</keyword>